<dbReference type="InterPro" id="IPR040846">
    <property type="entry name" value="ORF_12_N"/>
</dbReference>
<dbReference type="EMBL" id="JBIASD010000005">
    <property type="protein sequence ID" value="MFF3666017.1"/>
    <property type="molecule type" value="Genomic_DNA"/>
</dbReference>
<dbReference type="Gene3D" id="3.10.450.280">
    <property type="match status" value="1"/>
</dbReference>
<feature type="domain" description="ORF 12 gene product N-terminal" evidence="3">
    <location>
        <begin position="44"/>
        <end position="133"/>
    </location>
</feature>
<dbReference type="Proteomes" id="UP001602013">
    <property type="component" value="Unassembled WGS sequence"/>
</dbReference>
<dbReference type="InterPro" id="IPR045155">
    <property type="entry name" value="Beta-lactam_cat"/>
</dbReference>
<evidence type="ECO:0000313" key="4">
    <source>
        <dbReference type="EMBL" id="MFF3666017.1"/>
    </source>
</evidence>
<feature type="domain" description="Beta-lactamase class A catalytic" evidence="2">
    <location>
        <begin position="182"/>
        <end position="284"/>
    </location>
</feature>
<evidence type="ECO:0000256" key="1">
    <source>
        <dbReference type="SAM" id="SignalP"/>
    </source>
</evidence>
<dbReference type="Pfam" id="PF13354">
    <property type="entry name" value="Beta-lactamase2"/>
    <property type="match status" value="1"/>
</dbReference>
<feature type="chain" id="PRO_5046166384" evidence="1">
    <location>
        <begin position="22"/>
        <end position="450"/>
    </location>
</feature>
<evidence type="ECO:0000259" key="3">
    <source>
        <dbReference type="Pfam" id="PF18042"/>
    </source>
</evidence>
<dbReference type="Pfam" id="PF18042">
    <property type="entry name" value="ORF_12_N"/>
    <property type="match status" value="1"/>
</dbReference>
<accession>A0ABW6SP88</accession>
<organism evidence="4 5">
    <name type="scientific">Microtetraspora malaysiensis</name>
    <dbReference type="NCBI Taxonomy" id="161358"/>
    <lineage>
        <taxon>Bacteria</taxon>
        <taxon>Bacillati</taxon>
        <taxon>Actinomycetota</taxon>
        <taxon>Actinomycetes</taxon>
        <taxon>Streptosporangiales</taxon>
        <taxon>Streptosporangiaceae</taxon>
        <taxon>Microtetraspora</taxon>
    </lineage>
</organism>
<dbReference type="Gene3D" id="3.40.710.10">
    <property type="entry name" value="DD-peptidase/beta-lactamase superfamily"/>
    <property type="match status" value="1"/>
</dbReference>
<keyword evidence="4" id="KW-0378">Hydrolase</keyword>
<comment type="caution">
    <text evidence="4">The sequence shown here is derived from an EMBL/GenBank/DDBJ whole genome shotgun (WGS) entry which is preliminary data.</text>
</comment>
<keyword evidence="1" id="KW-0732">Signal</keyword>
<evidence type="ECO:0000313" key="5">
    <source>
        <dbReference type="Proteomes" id="UP001602013"/>
    </source>
</evidence>
<dbReference type="InterPro" id="IPR000871">
    <property type="entry name" value="Beta-lactam_class-A"/>
</dbReference>
<feature type="signal peptide" evidence="1">
    <location>
        <begin position="1"/>
        <end position="21"/>
    </location>
</feature>
<dbReference type="PANTHER" id="PTHR35333:SF5">
    <property type="entry name" value="CONSERVED LIPOPROTEIN LPQF-RELATED"/>
    <property type="match status" value="1"/>
</dbReference>
<protein>
    <submittedName>
        <fullName evidence="4">Serine hydrolase</fullName>
    </submittedName>
</protein>
<reference evidence="4 5" key="1">
    <citation type="submission" date="2024-10" db="EMBL/GenBank/DDBJ databases">
        <title>The Natural Products Discovery Center: Release of the First 8490 Sequenced Strains for Exploring Actinobacteria Biosynthetic Diversity.</title>
        <authorList>
            <person name="Kalkreuter E."/>
            <person name="Kautsar S.A."/>
            <person name="Yang D."/>
            <person name="Bader C.D."/>
            <person name="Teijaro C.N."/>
            <person name="Fluegel L."/>
            <person name="Davis C.M."/>
            <person name="Simpson J.R."/>
            <person name="Lauterbach L."/>
            <person name="Steele A.D."/>
            <person name="Gui C."/>
            <person name="Meng S."/>
            <person name="Li G."/>
            <person name="Viehrig K."/>
            <person name="Ye F."/>
            <person name="Su P."/>
            <person name="Kiefer A.F."/>
            <person name="Nichols A."/>
            <person name="Cepeda A.J."/>
            <person name="Yan W."/>
            <person name="Fan B."/>
            <person name="Jiang Y."/>
            <person name="Adhikari A."/>
            <person name="Zheng C.-J."/>
            <person name="Schuster L."/>
            <person name="Cowan T.M."/>
            <person name="Smanski M.J."/>
            <person name="Chevrette M.G."/>
            <person name="De Carvalho L.P.S."/>
            <person name="Shen B."/>
        </authorList>
    </citation>
    <scope>NUCLEOTIDE SEQUENCE [LARGE SCALE GENOMIC DNA]</scope>
    <source>
        <strain evidence="4 5">NPDC002173</strain>
    </source>
</reference>
<gene>
    <name evidence="4" type="ORF">ACFYXI_10525</name>
</gene>
<dbReference type="SUPFAM" id="SSF56601">
    <property type="entry name" value="beta-lactamase/transpeptidase-like"/>
    <property type="match status" value="1"/>
</dbReference>
<sequence>MIQPVPFLAAAAMAMTMTACAGQAAPVQAVPIQATAAAVAAPEIPDTPAGRQVRWLLDAIARPPIPESELKEHFADAFLQSIPADQLNQTLTAFTGMRLQELTGSESTKLTAVVEAAGALFDLSLTTDGAGLVDGLLFRPHVTPAPNDWAELDQRLSTLAPQAGFIAAEVTKDGTCRPVHTVAPDAARPLGSMFKLYVLGAVAERVASGAFRWDTQLTITPELRSLGSGELQNRPDNSKVAVLEAAKLMISISDNTAADLLIHKAGRKNVERTARAWGARDKRDTPFLTTREMFVLKGADYPRHAKKYLSLETAGRRTYLDKVVAKVPLSGITAWTAPRELDTIEWYASPAQVCQAFARLSKLPDKRVGEAMSINDAGLALDKAEWPSVWFKGGSEPGVSDLGFLARTADGRSFVVTTLASDPGTPFDAGRTASEQLGLTRGAFTLVKGS</sequence>
<keyword evidence="5" id="KW-1185">Reference proteome</keyword>
<proteinExistence type="predicted"/>
<dbReference type="GO" id="GO:0016787">
    <property type="term" value="F:hydrolase activity"/>
    <property type="evidence" value="ECO:0007669"/>
    <property type="project" value="UniProtKB-KW"/>
</dbReference>
<dbReference type="PANTHER" id="PTHR35333">
    <property type="entry name" value="BETA-LACTAMASE"/>
    <property type="match status" value="1"/>
</dbReference>
<name>A0ABW6SP88_9ACTN</name>
<evidence type="ECO:0000259" key="2">
    <source>
        <dbReference type="Pfam" id="PF13354"/>
    </source>
</evidence>
<dbReference type="RefSeq" id="WP_387410307.1">
    <property type="nucleotide sequence ID" value="NZ_JBIASD010000005.1"/>
</dbReference>
<dbReference type="InterPro" id="IPR012338">
    <property type="entry name" value="Beta-lactam/transpept-like"/>
</dbReference>